<dbReference type="InterPro" id="IPR050575">
    <property type="entry name" value="BMC_shell"/>
</dbReference>
<dbReference type="SUPFAM" id="SSF143414">
    <property type="entry name" value="CcmK-like"/>
    <property type="match status" value="1"/>
</dbReference>
<organism evidence="5 6">
    <name type="scientific">Crassaminicella thermophila</name>
    <dbReference type="NCBI Taxonomy" id="2599308"/>
    <lineage>
        <taxon>Bacteria</taxon>
        <taxon>Bacillati</taxon>
        <taxon>Bacillota</taxon>
        <taxon>Clostridia</taxon>
        <taxon>Eubacteriales</taxon>
        <taxon>Clostridiaceae</taxon>
        <taxon>Crassaminicella</taxon>
    </lineage>
</organism>
<evidence type="ECO:0000313" key="5">
    <source>
        <dbReference type="EMBL" id="QEK11474.1"/>
    </source>
</evidence>
<dbReference type="PANTHER" id="PTHR33941">
    <property type="entry name" value="PROPANEDIOL UTILIZATION PROTEIN PDUA"/>
    <property type="match status" value="1"/>
</dbReference>
<dbReference type="Pfam" id="PF00936">
    <property type="entry name" value="BMC"/>
    <property type="match status" value="1"/>
</dbReference>
<dbReference type="Proteomes" id="UP000324646">
    <property type="component" value="Chromosome"/>
</dbReference>
<gene>
    <name evidence="5" type="ORF">FQB35_03280</name>
</gene>
<sequence length="198" mass="21805">MQALGLIETKGLIAATESADAMLKSADVKLLEKTYVGGGLVSITVTGDVGAVKAAVEAGVAAVMKIDEKLLISQHVIPRPHEELNSIITVKPEVETLSEEIVTVENSKINDTQEETKASMQINFSNVQNKDVLDKLVLEYGLEKTIEALKKFKVVELRNLARKYKDFGITGRKISKAGKKILILEFRKYYESLSNLEN</sequence>
<comment type="similarity">
    <text evidence="3">Belongs to the bacterial microcompartments protein family.</text>
</comment>
<reference evidence="5 6" key="1">
    <citation type="submission" date="2019-07" db="EMBL/GenBank/DDBJ databases">
        <title>Complete genome of Crassaminicella thermophila SY095.</title>
        <authorList>
            <person name="Li X."/>
        </authorList>
    </citation>
    <scope>NUCLEOTIDE SEQUENCE [LARGE SCALE GENOMIC DNA]</scope>
    <source>
        <strain evidence="5 6">SY095</strain>
    </source>
</reference>
<proteinExistence type="inferred from homology"/>
<dbReference type="AlphaFoldDB" id="A0A5C0SDY6"/>
<feature type="domain" description="BMC" evidence="4">
    <location>
        <begin position="3"/>
        <end position="89"/>
    </location>
</feature>
<dbReference type="RefSeq" id="WP_148808629.1">
    <property type="nucleotide sequence ID" value="NZ_CP042243.1"/>
</dbReference>
<accession>A0A5C0SDY6</accession>
<keyword evidence="6" id="KW-1185">Reference proteome</keyword>
<dbReference type="InterPro" id="IPR044872">
    <property type="entry name" value="CcmK/CsoS1_BMC"/>
</dbReference>
<dbReference type="Gene3D" id="3.30.70.1710">
    <property type="match status" value="1"/>
</dbReference>
<dbReference type="SMART" id="SM00877">
    <property type="entry name" value="BMC"/>
    <property type="match status" value="1"/>
</dbReference>
<evidence type="ECO:0000313" key="6">
    <source>
        <dbReference type="Proteomes" id="UP000324646"/>
    </source>
</evidence>
<evidence type="ECO:0000256" key="2">
    <source>
        <dbReference type="ARBA" id="ARBA00024446"/>
    </source>
</evidence>
<dbReference type="GO" id="GO:0031469">
    <property type="term" value="C:bacterial microcompartment"/>
    <property type="evidence" value="ECO:0007669"/>
    <property type="project" value="UniProtKB-SubCell"/>
</dbReference>
<evidence type="ECO:0000256" key="1">
    <source>
        <dbReference type="ARBA" id="ARBA00024322"/>
    </source>
</evidence>
<dbReference type="KEGG" id="crs:FQB35_03280"/>
<name>A0A5C0SDY6_CRATE</name>
<comment type="subcellular location">
    <subcellularLocation>
        <location evidence="1">Bacterial microcompartment</location>
    </subcellularLocation>
</comment>
<dbReference type="CDD" id="cd07045">
    <property type="entry name" value="BMC_CcmK_like"/>
    <property type="match status" value="1"/>
</dbReference>
<evidence type="ECO:0000259" key="4">
    <source>
        <dbReference type="PROSITE" id="PS51930"/>
    </source>
</evidence>
<dbReference type="EMBL" id="CP042243">
    <property type="protein sequence ID" value="QEK11474.1"/>
    <property type="molecule type" value="Genomic_DNA"/>
</dbReference>
<dbReference type="PANTHER" id="PTHR33941:SF11">
    <property type="entry name" value="BACTERIAL MICROCOMPARTMENT SHELL PROTEIN PDUJ"/>
    <property type="match status" value="1"/>
</dbReference>
<evidence type="ECO:0000256" key="3">
    <source>
        <dbReference type="PROSITE-ProRule" id="PRU01278"/>
    </source>
</evidence>
<dbReference type="OrthoDB" id="9812608at2"/>
<keyword evidence="2" id="KW-1283">Bacterial microcompartment</keyword>
<dbReference type="InterPro" id="IPR000249">
    <property type="entry name" value="BMC_dom"/>
</dbReference>
<dbReference type="InterPro" id="IPR037233">
    <property type="entry name" value="CcmK-like_sf"/>
</dbReference>
<dbReference type="PROSITE" id="PS51930">
    <property type="entry name" value="BMC_2"/>
    <property type="match status" value="1"/>
</dbReference>
<protein>
    <submittedName>
        <fullName evidence="5">BMC domain-containing protein</fullName>
    </submittedName>
</protein>